<feature type="compositionally biased region" description="Pro residues" evidence="1">
    <location>
        <begin position="16"/>
        <end position="27"/>
    </location>
</feature>
<evidence type="ECO:0000256" key="1">
    <source>
        <dbReference type="SAM" id="MobiDB-lite"/>
    </source>
</evidence>
<feature type="region of interest" description="Disordered" evidence="1">
    <location>
        <begin position="1"/>
        <end position="78"/>
    </location>
</feature>
<name>F4WFZ7_ACREC</name>
<dbReference type="EMBL" id="GL888128">
    <property type="protein sequence ID" value="EGI66764.1"/>
    <property type="molecule type" value="Genomic_DNA"/>
</dbReference>
<evidence type="ECO:0000313" key="2">
    <source>
        <dbReference type="EMBL" id="EGI66764.1"/>
    </source>
</evidence>
<reference evidence="2" key="1">
    <citation type="submission" date="2011-02" db="EMBL/GenBank/DDBJ databases">
        <title>The genome of the leaf-cutting ant Acromyrmex echinatior suggests key adaptations to social evolution and fungus farming.</title>
        <authorList>
            <person name="Nygaard S."/>
            <person name="Zhang G."/>
        </authorList>
    </citation>
    <scope>NUCLEOTIDE SEQUENCE</scope>
</reference>
<evidence type="ECO:0000313" key="3">
    <source>
        <dbReference type="Proteomes" id="UP000007755"/>
    </source>
</evidence>
<dbReference type="AlphaFoldDB" id="F4WFZ7"/>
<organism evidence="3">
    <name type="scientific">Acromyrmex echinatior</name>
    <name type="common">Panamanian leafcutter ant</name>
    <name type="synonym">Acromyrmex octospinosus echinatior</name>
    <dbReference type="NCBI Taxonomy" id="103372"/>
    <lineage>
        <taxon>Eukaryota</taxon>
        <taxon>Metazoa</taxon>
        <taxon>Ecdysozoa</taxon>
        <taxon>Arthropoda</taxon>
        <taxon>Hexapoda</taxon>
        <taxon>Insecta</taxon>
        <taxon>Pterygota</taxon>
        <taxon>Neoptera</taxon>
        <taxon>Endopterygota</taxon>
        <taxon>Hymenoptera</taxon>
        <taxon>Apocrita</taxon>
        <taxon>Aculeata</taxon>
        <taxon>Formicoidea</taxon>
        <taxon>Formicidae</taxon>
        <taxon>Myrmicinae</taxon>
        <taxon>Acromyrmex</taxon>
    </lineage>
</organism>
<accession>F4WFZ7</accession>
<dbReference type="Proteomes" id="UP000007755">
    <property type="component" value="Unassembled WGS sequence"/>
</dbReference>
<keyword evidence="3" id="KW-1185">Reference proteome</keyword>
<feature type="compositionally biased region" description="Basic and acidic residues" evidence="1">
    <location>
        <begin position="57"/>
        <end position="74"/>
    </location>
</feature>
<dbReference type="InParanoid" id="F4WFZ7"/>
<protein>
    <submittedName>
        <fullName evidence="2">Uncharacterized protein</fullName>
    </submittedName>
</protein>
<sequence>MQRVATPVMRSRYTPSTPPTPSSPPSPPRKKKHFANNNAGITGHYAPTDTLWLSMTKDSRDWESQKARSREKEMRSKKRERLRAFYKRLLPKKLGSGKEELARDCEGEE</sequence>
<gene>
    <name evidence="2" type="ORF">G5I_04568</name>
</gene>
<proteinExistence type="predicted"/>